<evidence type="ECO:0000313" key="9">
    <source>
        <dbReference type="EMBL" id="ODQ91648.1"/>
    </source>
</evidence>
<protein>
    <submittedName>
        <fullName evidence="9">Acyl-CoA dehydrogenase</fullName>
    </submittedName>
</protein>
<evidence type="ECO:0000259" key="7">
    <source>
        <dbReference type="Pfam" id="PF02770"/>
    </source>
</evidence>
<accession>A0A1E3RP54</accession>
<dbReference type="EMBL" id="MIHA01000003">
    <property type="protein sequence ID" value="ODQ91648.1"/>
    <property type="molecule type" value="Genomic_DNA"/>
</dbReference>
<dbReference type="Gene3D" id="2.40.110.10">
    <property type="entry name" value="Butyryl-CoA Dehydrogenase, subunit A, domain 2"/>
    <property type="match status" value="2"/>
</dbReference>
<dbReference type="GO" id="GO:0005886">
    <property type="term" value="C:plasma membrane"/>
    <property type="evidence" value="ECO:0007669"/>
    <property type="project" value="TreeGrafter"/>
</dbReference>
<dbReference type="OrthoDB" id="3964153at2"/>
<feature type="domain" description="Acyl-CoA dehydrogenase/oxidase N-terminal" evidence="8">
    <location>
        <begin position="369"/>
        <end position="458"/>
    </location>
</feature>
<evidence type="ECO:0000256" key="5">
    <source>
        <dbReference type="ARBA" id="ARBA00023002"/>
    </source>
</evidence>
<dbReference type="FunFam" id="2.40.110.10:FF:000011">
    <property type="entry name" value="Acyl-CoA dehydrogenase FadE34"/>
    <property type="match status" value="1"/>
</dbReference>
<evidence type="ECO:0000313" key="10">
    <source>
        <dbReference type="Proteomes" id="UP000094053"/>
    </source>
</evidence>
<dbReference type="Gene3D" id="1.10.540.10">
    <property type="entry name" value="Acyl-CoA dehydrogenase/oxidase, N-terminal domain"/>
    <property type="match status" value="2"/>
</dbReference>
<dbReference type="SUPFAM" id="SSF47203">
    <property type="entry name" value="Acyl-CoA dehydrogenase C-terminal domain-like"/>
    <property type="match status" value="2"/>
</dbReference>
<dbReference type="PANTHER" id="PTHR43292">
    <property type="entry name" value="ACYL-COA DEHYDROGENASE"/>
    <property type="match status" value="1"/>
</dbReference>
<evidence type="ECO:0000259" key="6">
    <source>
        <dbReference type="Pfam" id="PF00441"/>
    </source>
</evidence>
<dbReference type="GO" id="GO:0016627">
    <property type="term" value="F:oxidoreductase activity, acting on the CH-CH group of donors"/>
    <property type="evidence" value="ECO:0007669"/>
    <property type="project" value="InterPro"/>
</dbReference>
<comment type="similarity">
    <text evidence="2">Belongs to the acyl-CoA dehydrogenase family.</text>
</comment>
<evidence type="ECO:0000256" key="3">
    <source>
        <dbReference type="ARBA" id="ARBA00022630"/>
    </source>
</evidence>
<dbReference type="InterPro" id="IPR006091">
    <property type="entry name" value="Acyl-CoA_Oxase/DH_mid-dom"/>
</dbReference>
<dbReference type="AlphaFoldDB" id="A0A1E3RP54"/>
<proteinExistence type="inferred from homology"/>
<feature type="domain" description="Acyl-CoA oxidase/dehydrogenase middle" evidence="7">
    <location>
        <begin position="462"/>
        <end position="556"/>
    </location>
</feature>
<feature type="domain" description="Acyl-CoA dehydrogenase/oxidase C-terminal" evidence="6">
    <location>
        <begin position="568"/>
        <end position="713"/>
    </location>
</feature>
<organism evidence="9 10">
    <name type="scientific">Mycolicibacterium flavescens</name>
    <name type="common">Mycobacterium flavescens</name>
    <dbReference type="NCBI Taxonomy" id="1776"/>
    <lineage>
        <taxon>Bacteria</taxon>
        <taxon>Bacillati</taxon>
        <taxon>Actinomycetota</taxon>
        <taxon>Actinomycetes</taxon>
        <taxon>Mycobacteriales</taxon>
        <taxon>Mycobacteriaceae</taxon>
        <taxon>Mycolicibacterium</taxon>
    </lineage>
</organism>
<dbReference type="SUPFAM" id="SSF56645">
    <property type="entry name" value="Acyl-CoA dehydrogenase NM domain-like"/>
    <property type="match status" value="2"/>
</dbReference>
<dbReference type="Proteomes" id="UP000094053">
    <property type="component" value="Unassembled WGS sequence"/>
</dbReference>
<dbReference type="InterPro" id="IPR013786">
    <property type="entry name" value="AcylCoA_DH/ox_N"/>
</dbReference>
<feature type="domain" description="Acyl-CoA dehydrogenase/oxidase C-terminal" evidence="6">
    <location>
        <begin position="210"/>
        <end position="331"/>
    </location>
</feature>
<dbReference type="STRING" id="1776.BHQ18_06175"/>
<dbReference type="InterPro" id="IPR036250">
    <property type="entry name" value="AcylCo_DH-like_C"/>
</dbReference>
<comment type="caution">
    <text evidence="9">The sequence shown here is derived from an EMBL/GenBank/DDBJ whole genome shotgun (WGS) entry which is preliminary data.</text>
</comment>
<dbReference type="InterPro" id="IPR052161">
    <property type="entry name" value="Mycobact_Acyl-CoA_DH"/>
</dbReference>
<evidence type="ECO:0000256" key="4">
    <source>
        <dbReference type="ARBA" id="ARBA00022827"/>
    </source>
</evidence>
<keyword evidence="3" id="KW-0285">Flavoprotein</keyword>
<keyword evidence="10" id="KW-1185">Reference proteome</keyword>
<dbReference type="InterPro" id="IPR009100">
    <property type="entry name" value="AcylCoA_DH/oxidase_NM_dom_sf"/>
</dbReference>
<comment type="cofactor">
    <cofactor evidence="1">
        <name>FAD</name>
        <dbReference type="ChEBI" id="CHEBI:57692"/>
    </cofactor>
</comment>
<dbReference type="Pfam" id="PF00441">
    <property type="entry name" value="Acyl-CoA_dh_1"/>
    <property type="match status" value="2"/>
</dbReference>
<dbReference type="InterPro" id="IPR009075">
    <property type="entry name" value="AcylCo_DH/oxidase_C"/>
</dbReference>
<dbReference type="PANTHER" id="PTHR43292:SF4">
    <property type="entry name" value="ACYL-COA DEHYDROGENASE FADE34"/>
    <property type="match status" value="1"/>
</dbReference>
<dbReference type="InterPro" id="IPR046373">
    <property type="entry name" value="Acyl-CoA_Oxase/DH_mid-dom_sf"/>
</dbReference>
<dbReference type="RefSeq" id="WP_069412670.1">
    <property type="nucleotide sequence ID" value="NZ_JACKUL010000025.1"/>
</dbReference>
<evidence type="ECO:0000256" key="1">
    <source>
        <dbReference type="ARBA" id="ARBA00001974"/>
    </source>
</evidence>
<dbReference type="Gene3D" id="1.20.140.10">
    <property type="entry name" value="Butyryl-CoA Dehydrogenase, subunit A, domain 3"/>
    <property type="match status" value="2"/>
</dbReference>
<evidence type="ECO:0000256" key="2">
    <source>
        <dbReference type="ARBA" id="ARBA00009347"/>
    </source>
</evidence>
<feature type="domain" description="Acyl-CoA dehydrogenase/oxidase N-terminal" evidence="8">
    <location>
        <begin position="9"/>
        <end position="119"/>
    </location>
</feature>
<gene>
    <name evidence="9" type="ORF">BHQ18_06175</name>
</gene>
<dbReference type="Pfam" id="PF02771">
    <property type="entry name" value="Acyl-CoA_dh_N"/>
    <property type="match status" value="2"/>
</dbReference>
<dbReference type="Pfam" id="PF02770">
    <property type="entry name" value="Acyl-CoA_dh_M"/>
    <property type="match status" value="1"/>
</dbReference>
<reference evidence="10" key="1">
    <citation type="submission" date="2016-09" db="EMBL/GenBank/DDBJ databases">
        <authorList>
            <person name="Greninger A.L."/>
            <person name="Jerome K.R."/>
            <person name="Mcnair B."/>
            <person name="Wallis C."/>
            <person name="Fang F."/>
        </authorList>
    </citation>
    <scope>NUCLEOTIDE SEQUENCE [LARGE SCALE GENOMIC DNA]</scope>
    <source>
        <strain evidence="10">M6</strain>
    </source>
</reference>
<evidence type="ECO:0000259" key="8">
    <source>
        <dbReference type="Pfam" id="PF02771"/>
    </source>
</evidence>
<keyword evidence="4" id="KW-0274">FAD</keyword>
<dbReference type="GO" id="GO:0050660">
    <property type="term" value="F:flavin adenine dinucleotide binding"/>
    <property type="evidence" value="ECO:0007669"/>
    <property type="project" value="InterPro"/>
</dbReference>
<keyword evidence="5" id="KW-0560">Oxidoreductase</keyword>
<name>A0A1E3RP54_MYCFV</name>
<sequence length="722" mass="76071">MSKSALAITEEHIDLADAVFGALNRADSRAAARATLEDGSAHPAAIWSAAADLGWTGLAIAEEHGGSGFGLGELAVVLEAQGHELCPGPFLPSVCAAVVIDRCAPDSLRAELLPGLADGSTVGALAVSGNFTIGSDSTVTGESPAVLGAPDAGLLVVAAGDDVAVIDATADGVTVTALDSMDTTRSLGSVALRSVAVPEDRVLRGAARKARTVFRVLAAAEAVGVSWATLEMAVEYAKVREQFGRTIGTFQAVKHHAANMLVNAEVTTAAAWDAARADDLDGAWFAAAVAASHAIRTQIFNSQNNIQLHGGIGFTWEHDAHLYLRRARTLAALMAEAGDPLLDVVEGHRSGQARGASFTLPPEAEQFREQAREAVAKLRSMPADQHRDYLVDSGYLVPHWPKPWGRAAEVLEQLVIEEEFSGVERADMGITGWVTLTIAQAGTDDQRERWVEPVLRGEVMWCQLFSEPGAGSDAAAVRTSAKKVDGGWRVTGQKVWTSLAHMCQWGLATVRTDPDAPKHAGVTMMAIDMNAPGVTVNPLRGLTGHAHFNEVFFDDVFVPDADVVGDVNKGWLVARATLGNERISIGGGSGGATGFAADDLVKLLDSAPQETQAYYVRRAGEVLAETHTLRLLNLRRITRAIAGSEPGPEGNVTKLLLAEAGQRMTELAMELAGSAAVTGQTPTLTQAYLGNRAMTIAGGTSEITRNTIAERILGLPRDPLLK</sequence>
<dbReference type="InterPro" id="IPR037069">
    <property type="entry name" value="AcylCoA_DH/ox_N_sf"/>
</dbReference>